<comment type="caution">
    <text evidence="3">The sequence shown here is derived from an EMBL/GenBank/DDBJ whole genome shotgun (WGS) entry which is preliminary data.</text>
</comment>
<dbReference type="PANTHER" id="PTHR40663">
    <property type="match status" value="1"/>
</dbReference>
<dbReference type="Pfam" id="PF23470">
    <property type="entry name" value="Zn_ribbon_PF0610"/>
    <property type="match status" value="1"/>
</dbReference>
<feature type="domain" description="PF0610-like rubredoxin-like zinc beta-ribbon C-terminal" evidence="2">
    <location>
        <begin position="80"/>
        <end position="117"/>
    </location>
</feature>
<dbReference type="InterPro" id="IPR049159">
    <property type="entry name" value="PF0610-like_wHTH_N"/>
</dbReference>
<dbReference type="PANTHER" id="PTHR40663:SF2">
    <property type="entry name" value="TRANSCRIPTIONAL REGULATOR"/>
    <property type="match status" value="1"/>
</dbReference>
<name>M0BDA7_9EURY</name>
<feature type="domain" description="PF0610-like winged HTH N-terminal" evidence="1">
    <location>
        <begin position="28"/>
        <end position="77"/>
    </location>
</feature>
<reference evidence="3 4" key="1">
    <citation type="journal article" date="2014" name="PLoS Genet.">
        <title>Phylogenetically driven sequencing of extremely halophilic archaea reveals strategies for static and dynamic osmo-response.</title>
        <authorList>
            <person name="Becker E.A."/>
            <person name="Seitzer P.M."/>
            <person name="Tritt A."/>
            <person name="Larsen D."/>
            <person name="Krusor M."/>
            <person name="Yao A.I."/>
            <person name="Wu D."/>
            <person name="Madern D."/>
            <person name="Eisen J.A."/>
            <person name="Darling A.E."/>
            <person name="Facciotti M.T."/>
        </authorList>
    </citation>
    <scope>NUCLEOTIDE SEQUENCE [LARGE SCALE GENOMIC DNA]</scope>
    <source>
        <strain evidence="3 4">JCM 14624</strain>
    </source>
</reference>
<dbReference type="Proteomes" id="UP000011560">
    <property type="component" value="Unassembled WGS sequence"/>
</dbReference>
<evidence type="ECO:0000313" key="4">
    <source>
        <dbReference type="Proteomes" id="UP000011560"/>
    </source>
</evidence>
<accession>M0BDA7</accession>
<keyword evidence="4" id="KW-1185">Reference proteome</keyword>
<sequence>MESVVPVTGETDKPVHVNWVRMVETTATTRRRLADRLRDEPGTPAELGREFSLSPSTVLTHVEHLAHSLEHDDEALLVAPPECRECGFDGFDDLLNRPSRCPSCKHEGIREPTVTIE</sequence>
<proteinExistence type="predicted"/>
<dbReference type="EMBL" id="AOIQ01000019">
    <property type="protein sequence ID" value="ELZ08886.1"/>
    <property type="molecule type" value="Genomic_DNA"/>
</dbReference>
<dbReference type="STRING" id="1227490.C479_12199"/>
<dbReference type="InterPro" id="IPR038767">
    <property type="entry name" value="PF0610-like"/>
</dbReference>
<gene>
    <name evidence="3" type="ORF">C479_12199</name>
</gene>
<dbReference type="InterPro" id="IPR057022">
    <property type="entry name" value="PF0610-like_Zn_ribbon_C"/>
</dbReference>
<evidence type="ECO:0000259" key="2">
    <source>
        <dbReference type="Pfam" id="PF23470"/>
    </source>
</evidence>
<organism evidence="3 4">
    <name type="scientific">Halovivax asiaticus JCM 14624</name>
    <dbReference type="NCBI Taxonomy" id="1227490"/>
    <lineage>
        <taxon>Archaea</taxon>
        <taxon>Methanobacteriati</taxon>
        <taxon>Methanobacteriota</taxon>
        <taxon>Stenosarchaea group</taxon>
        <taxon>Halobacteria</taxon>
        <taxon>Halobacteriales</taxon>
        <taxon>Natrialbaceae</taxon>
        <taxon>Halovivax</taxon>
    </lineage>
</organism>
<protein>
    <submittedName>
        <fullName evidence="3">Putative transcriptional regulator containing an HTH domain fused to a Zn-ribbon</fullName>
    </submittedName>
</protein>
<evidence type="ECO:0000313" key="3">
    <source>
        <dbReference type="EMBL" id="ELZ08886.1"/>
    </source>
</evidence>
<dbReference type="AlphaFoldDB" id="M0BDA7"/>
<dbReference type="Pfam" id="PF21476">
    <property type="entry name" value="PF0610-like_N"/>
    <property type="match status" value="1"/>
</dbReference>
<dbReference type="SUPFAM" id="SSF46785">
    <property type="entry name" value="Winged helix' DNA-binding domain"/>
    <property type="match status" value="1"/>
</dbReference>
<evidence type="ECO:0000259" key="1">
    <source>
        <dbReference type="Pfam" id="PF21476"/>
    </source>
</evidence>
<dbReference type="InterPro" id="IPR036390">
    <property type="entry name" value="WH_DNA-bd_sf"/>
</dbReference>